<sequence>MRQVDAQVFIGRLVQHIFPKEFQRGRYYALQTTANFEKWFEVIVRAAGDWVDAMMSHTKRISYVELFEEVAGRNPLKCVFFGRGMELIRLSHQKHGVFFDLFASY</sequence>
<keyword evidence="2" id="KW-1185">Reference proteome</keyword>
<dbReference type="EMBL" id="NBYY01000027">
    <property type="protein sequence ID" value="PCS22058.1"/>
    <property type="molecule type" value="Genomic_DNA"/>
</dbReference>
<dbReference type="GeneID" id="66952118"/>
<comment type="caution">
    <text evidence="1">The sequence shown here is derived from an EMBL/GenBank/DDBJ whole genome shotgun (WGS) entry which is preliminary data.</text>
</comment>
<evidence type="ECO:0000313" key="1">
    <source>
        <dbReference type="EMBL" id="PCS22058.1"/>
    </source>
</evidence>
<name>A0A2A5T1Q4_9GAMM</name>
<reference evidence="2" key="1">
    <citation type="submission" date="2017-04" db="EMBL/GenBank/DDBJ databases">
        <title>Genome evolution of the luminous symbionts of deep sea anglerfish.</title>
        <authorList>
            <person name="Hendry T.A."/>
        </authorList>
    </citation>
    <scope>NUCLEOTIDE SEQUENCE [LARGE SCALE GENOMIC DNA]</scope>
</reference>
<organism evidence="1 2">
    <name type="scientific">Candidatus Enterovibrio escicola</name>
    <dbReference type="NCBI Taxonomy" id="1927127"/>
    <lineage>
        <taxon>Bacteria</taxon>
        <taxon>Pseudomonadati</taxon>
        <taxon>Pseudomonadota</taxon>
        <taxon>Gammaproteobacteria</taxon>
        <taxon>Vibrionales</taxon>
        <taxon>Vibrionaceae</taxon>
        <taxon>Enterovibrio</taxon>
    </lineage>
</organism>
<dbReference type="RefSeq" id="WP_097356868.1">
    <property type="nucleotide sequence ID" value="NZ_CAWNJE010000028.1"/>
</dbReference>
<dbReference type="AlphaFoldDB" id="A0A2A5T1Q4"/>
<accession>A0A2A5T1Q4</accession>
<evidence type="ECO:0000313" key="2">
    <source>
        <dbReference type="Proteomes" id="UP000219020"/>
    </source>
</evidence>
<protein>
    <submittedName>
        <fullName evidence="1">Uncharacterized protein</fullName>
    </submittedName>
</protein>
<proteinExistence type="predicted"/>
<gene>
    <name evidence="1" type="ORF">BTN49_2323</name>
</gene>
<dbReference type="Proteomes" id="UP000219020">
    <property type="component" value="Unassembled WGS sequence"/>
</dbReference>